<gene>
    <name evidence="1" type="ORF">ES332_A06G070400v1</name>
</gene>
<sequence>MVHPRSCSSRRFHWRWPFKRSVRKRGRGKPLVGVAGLWC</sequence>
<organism evidence="1 2">
    <name type="scientific">Gossypium tomentosum</name>
    <name type="common">Hawaiian cotton</name>
    <name type="synonym">Gossypium sandvicense</name>
    <dbReference type="NCBI Taxonomy" id="34277"/>
    <lineage>
        <taxon>Eukaryota</taxon>
        <taxon>Viridiplantae</taxon>
        <taxon>Streptophyta</taxon>
        <taxon>Embryophyta</taxon>
        <taxon>Tracheophyta</taxon>
        <taxon>Spermatophyta</taxon>
        <taxon>Magnoliopsida</taxon>
        <taxon>eudicotyledons</taxon>
        <taxon>Gunneridae</taxon>
        <taxon>Pentapetalae</taxon>
        <taxon>rosids</taxon>
        <taxon>malvids</taxon>
        <taxon>Malvales</taxon>
        <taxon>Malvaceae</taxon>
        <taxon>Malvoideae</taxon>
        <taxon>Gossypium</taxon>
    </lineage>
</organism>
<dbReference type="Proteomes" id="UP000322667">
    <property type="component" value="Chromosome A06"/>
</dbReference>
<proteinExistence type="predicted"/>
<name>A0A5D2Q0D3_GOSTO</name>
<evidence type="ECO:0000313" key="2">
    <source>
        <dbReference type="Proteomes" id="UP000322667"/>
    </source>
</evidence>
<keyword evidence="2" id="KW-1185">Reference proteome</keyword>
<dbReference type="AlphaFoldDB" id="A0A5D2Q0D3"/>
<evidence type="ECO:0000313" key="1">
    <source>
        <dbReference type="EMBL" id="TYI21911.1"/>
    </source>
</evidence>
<dbReference type="EMBL" id="CM017615">
    <property type="protein sequence ID" value="TYI21911.1"/>
    <property type="molecule type" value="Genomic_DNA"/>
</dbReference>
<protein>
    <submittedName>
        <fullName evidence="1">Uncharacterized protein</fullName>
    </submittedName>
</protein>
<reference evidence="1 2" key="1">
    <citation type="submission" date="2019-07" db="EMBL/GenBank/DDBJ databases">
        <title>WGS assembly of Gossypium tomentosum.</title>
        <authorList>
            <person name="Chen Z.J."/>
            <person name="Sreedasyam A."/>
            <person name="Ando A."/>
            <person name="Song Q."/>
            <person name="De L."/>
            <person name="Hulse-Kemp A."/>
            <person name="Ding M."/>
            <person name="Ye W."/>
            <person name="Kirkbride R."/>
            <person name="Jenkins J."/>
            <person name="Plott C."/>
            <person name="Lovell J."/>
            <person name="Lin Y.-M."/>
            <person name="Vaughn R."/>
            <person name="Liu B."/>
            <person name="Li W."/>
            <person name="Simpson S."/>
            <person name="Scheffler B."/>
            <person name="Saski C."/>
            <person name="Grover C."/>
            <person name="Hu G."/>
            <person name="Conover J."/>
            <person name="Carlson J."/>
            <person name="Shu S."/>
            <person name="Boston L."/>
            <person name="Williams M."/>
            <person name="Peterson D."/>
            <person name="Mcgee K."/>
            <person name="Jones D."/>
            <person name="Wendel J."/>
            <person name="Stelly D."/>
            <person name="Grimwood J."/>
            <person name="Schmutz J."/>
        </authorList>
    </citation>
    <scope>NUCLEOTIDE SEQUENCE [LARGE SCALE GENOMIC DNA]</scope>
    <source>
        <strain evidence="1">7179.01</strain>
    </source>
</reference>
<accession>A0A5D2Q0D3</accession>